<dbReference type="InterPro" id="IPR007607">
    <property type="entry name" value="BacA/B"/>
</dbReference>
<dbReference type="Pfam" id="PF04519">
    <property type="entry name" value="Bactofilin"/>
    <property type="match status" value="1"/>
</dbReference>
<dbReference type="PANTHER" id="PTHR35024:SF4">
    <property type="entry name" value="POLYMER-FORMING CYTOSKELETAL PROTEIN"/>
    <property type="match status" value="1"/>
</dbReference>
<feature type="region of interest" description="Disordered" evidence="2">
    <location>
        <begin position="119"/>
        <end position="152"/>
    </location>
</feature>
<sequence length="152" mass="16132">MFEKKEKETILPGPGTVVGANVKLTGAIKDVNEIIVHGQVEGEVSSAKTIMIGETAFIKGPVSAQSITVAGKIKGEVAAENKLELLPGSQLEGSITARDLIIRSGAIFNGKCVIIADKKEGGDREEKKEETIKPEEKGGEGGKQDIDYEVEK</sequence>
<protein>
    <submittedName>
        <fullName evidence="3">Integral membrane protein CcmA involved in cell shape determination</fullName>
    </submittedName>
</protein>
<proteinExistence type="inferred from homology"/>
<gene>
    <name evidence="3" type="ORF">CEN88_152</name>
</gene>
<dbReference type="PANTHER" id="PTHR35024">
    <property type="entry name" value="HYPOTHETICAL CYTOSOLIC PROTEIN"/>
    <property type="match status" value="1"/>
</dbReference>
<accession>A0A554LWX6</accession>
<evidence type="ECO:0000313" key="4">
    <source>
        <dbReference type="Proteomes" id="UP000318711"/>
    </source>
</evidence>
<dbReference type="Proteomes" id="UP000318711">
    <property type="component" value="Unassembled WGS sequence"/>
</dbReference>
<evidence type="ECO:0000313" key="3">
    <source>
        <dbReference type="EMBL" id="TSC97139.1"/>
    </source>
</evidence>
<dbReference type="EMBL" id="VMGL01000012">
    <property type="protein sequence ID" value="TSC97139.1"/>
    <property type="molecule type" value="Genomic_DNA"/>
</dbReference>
<organism evidence="3 4">
    <name type="scientific">Candidatus Berkelbacteria bacterium Licking1014_2</name>
    <dbReference type="NCBI Taxonomy" id="2017146"/>
    <lineage>
        <taxon>Bacteria</taxon>
        <taxon>Candidatus Berkelbacteria</taxon>
    </lineage>
</organism>
<evidence type="ECO:0000256" key="1">
    <source>
        <dbReference type="ARBA" id="ARBA00044755"/>
    </source>
</evidence>
<dbReference type="AlphaFoldDB" id="A0A554LWX6"/>
<evidence type="ECO:0000256" key="2">
    <source>
        <dbReference type="SAM" id="MobiDB-lite"/>
    </source>
</evidence>
<reference evidence="3 4" key="1">
    <citation type="submission" date="2017-07" db="EMBL/GenBank/DDBJ databases">
        <title>Mechanisms for carbon and nitrogen cycling indicate functional differentiation within the Candidate Phyla Radiation.</title>
        <authorList>
            <person name="Danczak R.E."/>
            <person name="Johnston M.D."/>
            <person name="Kenah C."/>
            <person name="Slattery M."/>
            <person name="Wrighton K.C."/>
            <person name="Wilkins M.J."/>
        </authorList>
    </citation>
    <scope>NUCLEOTIDE SEQUENCE [LARGE SCALE GENOMIC DNA]</scope>
    <source>
        <strain evidence="3">Licking1014_2</strain>
    </source>
</reference>
<name>A0A554LWX6_9BACT</name>
<comment type="caution">
    <text evidence="3">The sequence shown here is derived from an EMBL/GenBank/DDBJ whole genome shotgun (WGS) entry which is preliminary data.</text>
</comment>
<comment type="similarity">
    <text evidence="1">Belongs to the bactofilin family.</text>
</comment>